<protein>
    <submittedName>
        <fullName evidence="2">Uncharacterized protein</fullName>
    </submittedName>
</protein>
<feature type="region of interest" description="Disordered" evidence="1">
    <location>
        <begin position="69"/>
        <end position="132"/>
    </location>
</feature>
<accession>A0A6A4MDN7</accession>
<sequence length="132" mass="14555">MGEIRAKWKALGDKAKQNCSILNITRRPKISFPLVHVGLHLVSYNGEMKRLGTGYTGLIKAVLERGKKTNENSLAAKVSMDMKGTPSPVVNEKKGKKEPSFDSSTSPLTNKEKDRKEQSLGHLTSPLKANHE</sequence>
<organism evidence="2 3">
    <name type="scientific">Rhododendron williamsianum</name>
    <dbReference type="NCBI Taxonomy" id="262921"/>
    <lineage>
        <taxon>Eukaryota</taxon>
        <taxon>Viridiplantae</taxon>
        <taxon>Streptophyta</taxon>
        <taxon>Embryophyta</taxon>
        <taxon>Tracheophyta</taxon>
        <taxon>Spermatophyta</taxon>
        <taxon>Magnoliopsida</taxon>
        <taxon>eudicotyledons</taxon>
        <taxon>Gunneridae</taxon>
        <taxon>Pentapetalae</taxon>
        <taxon>asterids</taxon>
        <taxon>Ericales</taxon>
        <taxon>Ericaceae</taxon>
        <taxon>Ericoideae</taxon>
        <taxon>Rhodoreae</taxon>
        <taxon>Rhododendron</taxon>
    </lineage>
</organism>
<reference evidence="2 3" key="1">
    <citation type="journal article" date="2019" name="Genome Biol. Evol.">
        <title>The Rhododendron genome and chromosomal organization provide insight into shared whole-genome duplications across the heath family (Ericaceae).</title>
        <authorList>
            <person name="Soza V.L."/>
            <person name="Lindsley D."/>
            <person name="Waalkes A."/>
            <person name="Ramage E."/>
            <person name="Patwardhan R.P."/>
            <person name="Burton J.N."/>
            <person name="Adey A."/>
            <person name="Kumar A."/>
            <person name="Qiu R."/>
            <person name="Shendure J."/>
            <person name="Hall B."/>
        </authorList>
    </citation>
    <scope>NUCLEOTIDE SEQUENCE [LARGE SCALE GENOMIC DNA]</scope>
    <source>
        <strain evidence="2">RSF 1966-606</strain>
    </source>
</reference>
<comment type="caution">
    <text evidence="2">The sequence shown here is derived from an EMBL/GenBank/DDBJ whole genome shotgun (WGS) entry which is preliminary data.</text>
</comment>
<dbReference type="Proteomes" id="UP000428333">
    <property type="component" value="Linkage Group LG02"/>
</dbReference>
<gene>
    <name evidence="2" type="ORF">C3L33_02938</name>
</gene>
<dbReference type="EMBL" id="QEFC01000299">
    <property type="protein sequence ID" value="KAE9465149.1"/>
    <property type="molecule type" value="Genomic_DNA"/>
</dbReference>
<keyword evidence="3" id="KW-1185">Reference proteome</keyword>
<feature type="compositionally biased region" description="Basic and acidic residues" evidence="1">
    <location>
        <begin position="91"/>
        <end position="100"/>
    </location>
</feature>
<evidence type="ECO:0000256" key="1">
    <source>
        <dbReference type="SAM" id="MobiDB-lite"/>
    </source>
</evidence>
<feature type="compositionally biased region" description="Basic and acidic residues" evidence="1">
    <location>
        <begin position="110"/>
        <end position="119"/>
    </location>
</feature>
<evidence type="ECO:0000313" key="2">
    <source>
        <dbReference type="EMBL" id="KAE9465149.1"/>
    </source>
</evidence>
<name>A0A6A4MDN7_9ERIC</name>
<proteinExistence type="predicted"/>
<evidence type="ECO:0000313" key="3">
    <source>
        <dbReference type="Proteomes" id="UP000428333"/>
    </source>
</evidence>
<dbReference type="OrthoDB" id="10397596at2759"/>
<feature type="non-terminal residue" evidence="2">
    <location>
        <position position="1"/>
    </location>
</feature>
<dbReference type="AlphaFoldDB" id="A0A6A4MDN7"/>